<evidence type="ECO:0000313" key="4">
    <source>
        <dbReference type="Proteomes" id="UP000262969"/>
    </source>
</evidence>
<dbReference type="AlphaFoldDB" id="A0A3D2X7R0"/>
<keyword evidence="1" id="KW-0472">Membrane</keyword>
<feature type="transmembrane region" description="Helical" evidence="1">
    <location>
        <begin position="305"/>
        <end position="322"/>
    </location>
</feature>
<feature type="transmembrane region" description="Helical" evidence="1">
    <location>
        <begin position="253"/>
        <end position="270"/>
    </location>
</feature>
<feature type="transmembrane region" description="Helical" evidence="1">
    <location>
        <begin position="334"/>
        <end position="358"/>
    </location>
</feature>
<protein>
    <recommendedName>
        <fullName evidence="2">Nucleoside transporter/FeoB GTPase Gate domain-containing protein</fullName>
    </recommendedName>
</protein>
<dbReference type="Pfam" id="PF07670">
    <property type="entry name" value="Gate"/>
    <property type="match status" value="1"/>
</dbReference>
<dbReference type="Proteomes" id="UP000262969">
    <property type="component" value="Unassembled WGS sequence"/>
</dbReference>
<reference evidence="3 4" key="1">
    <citation type="journal article" date="2018" name="Nat. Biotechnol.">
        <title>A standardized bacterial taxonomy based on genome phylogeny substantially revises the tree of life.</title>
        <authorList>
            <person name="Parks D.H."/>
            <person name="Chuvochina M."/>
            <person name="Waite D.W."/>
            <person name="Rinke C."/>
            <person name="Skarshewski A."/>
            <person name="Chaumeil P.A."/>
            <person name="Hugenholtz P."/>
        </authorList>
    </citation>
    <scope>NUCLEOTIDE SEQUENCE [LARGE SCALE GENOMIC DNA]</scope>
    <source>
        <strain evidence="3">UBA11728</strain>
    </source>
</reference>
<name>A0A3D2X7R0_9FIRM</name>
<feature type="transmembrane region" description="Helical" evidence="1">
    <location>
        <begin position="276"/>
        <end position="293"/>
    </location>
</feature>
<dbReference type="InterPro" id="IPR011642">
    <property type="entry name" value="Gate_dom"/>
</dbReference>
<gene>
    <name evidence="3" type="ORF">DHW61_10270</name>
</gene>
<feature type="transmembrane region" description="Helical" evidence="1">
    <location>
        <begin position="53"/>
        <end position="73"/>
    </location>
</feature>
<feature type="transmembrane region" description="Helical" evidence="1">
    <location>
        <begin position="132"/>
        <end position="151"/>
    </location>
</feature>
<keyword evidence="1" id="KW-1133">Transmembrane helix</keyword>
<evidence type="ECO:0000313" key="3">
    <source>
        <dbReference type="EMBL" id="HCL02777.1"/>
    </source>
</evidence>
<organism evidence="3 4">
    <name type="scientific">Lachnoclostridium phytofermentans</name>
    <dbReference type="NCBI Taxonomy" id="66219"/>
    <lineage>
        <taxon>Bacteria</taxon>
        <taxon>Bacillati</taxon>
        <taxon>Bacillota</taxon>
        <taxon>Clostridia</taxon>
        <taxon>Lachnospirales</taxon>
        <taxon>Lachnospiraceae</taxon>
    </lineage>
</organism>
<sequence>MERKQEMKYRKVSVHSSMFGKGRLLKGGLLLLLILMLTFPIASLEGAKSGLMLWFETVLPALLPFMILSGLLIRLRVTKVVSVFLYPVLKHLFPISKEGCYPIFIGFLSGIPVGAKTTSDMFEQQLISKKEAQFLCALCNNASPMFIISYIAASKLKRPDLGIMLLIVLFASSAISSLTIYYIKEKFSREKDTSKIHQNKSLLHAFQLSNDTDDNMSNYKINPQNPVTIKKQTFEFQMLDDAILSGFEVVTKVGGYIILFSVLASLLLHMKLLPPFVAAFISAILEITTGIDQLTRIPFSDPTKIILITTITAFGGLSGFAQTKSVINTSGLSLFQYFITKTLSMVCAFALSTLYVLLLF</sequence>
<feature type="domain" description="Nucleoside transporter/FeoB GTPase Gate" evidence="2">
    <location>
        <begin position="57"/>
        <end position="182"/>
    </location>
</feature>
<keyword evidence="1" id="KW-0812">Transmembrane</keyword>
<evidence type="ECO:0000256" key="1">
    <source>
        <dbReference type="SAM" id="Phobius"/>
    </source>
</evidence>
<proteinExistence type="predicted"/>
<comment type="caution">
    <text evidence="3">The sequence shown here is derived from an EMBL/GenBank/DDBJ whole genome shotgun (WGS) entry which is preliminary data.</text>
</comment>
<evidence type="ECO:0000259" key="2">
    <source>
        <dbReference type="Pfam" id="PF07670"/>
    </source>
</evidence>
<dbReference type="EMBL" id="DPVV01000339">
    <property type="protein sequence ID" value="HCL02777.1"/>
    <property type="molecule type" value="Genomic_DNA"/>
</dbReference>
<feature type="transmembrane region" description="Helical" evidence="1">
    <location>
        <begin position="163"/>
        <end position="183"/>
    </location>
</feature>
<accession>A0A3D2X7R0</accession>